<evidence type="ECO:0000313" key="3">
    <source>
        <dbReference type="EMBL" id="CCH44635.1"/>
    </source>
</evidence>
<name>K0KHE1_WICCF</name>
<dbReference type="PANTHER" id="PTHR10971">
    <property type="entry name" value="MRNA EXPORT FACTOR AND BUB3"/>
    <property type="match status" value="1"/>
</dbReference>
<protein>
    <submittedName>
        <fullName evidence="3">WD repeat-containing protein</fullName>
    </submittedName>
</protein>
<reference evidence="3 4" key="1">
    <citation type="journal article" date="2012" name="Eukaryot. Cell">
        <title>Draft genome sequence of Wickerhamomyces ciferrii NRRL Y-1031 F-60-10.</title>
        <authorList>
            <person name="Schneider J."/>
            <person name="Andrea H."/>
            <person name="Blom J."/>
            <person name="Jaenicke S."/>
            <person name="Ruckert C."/>
            <person name="Schorsch C."/>
            <person name="Szczepanowski R."/>
            <person name="Farwick M."/>
            <person name="Goesmann A."/>
            <person name="Puhler A."/>
            <person name="Schaffer S."/>
            <person name="Tauch A."/>
            <person name="Kohler T."/>
            <person name="Brinkrolf K."/>
        </authorList>
    </citation>
    <scope>NUCLEOTIDE SEQUENCE [LARGE SCALE GENOMIC DNA]</scope>
    <source>
        <strain evidence="4">ATCC 14091 / BCRC 22168 / CBS 111 / JCM 3599 / NBRC 0793 / NRRL Y-1031 F-60-10</strain>
    </source>
</reference>
<comment type="caution">
    <text evidence="3">The sequence shown here is derived from an EMBL/GenBank/DDBJ whole genome shotgun (WGS) entry which is preliminary data.</text>
</comment>
<dbReference type="EMBL" id="CAIF01000148">
    <property type="protein sequence ID" value="CCH44635.1"/>
    <property type="molecule type" value="Genomic_DNA"/>
</dbReference>
<dbReference type="InterPro" id="IPR036322">
    <property type="entry name" value="WD40_repeat_dom_sf"/>
</dbReference>
<evidence type="ECO:0000313" key="4">
    <source>
        <dbReference type="Proteomes" id="UP000009328"/>
    </source>
</evidence>
<proteinExistence type="predicted"/>
<dbReference type="eggNOG" id="KOG1036">
    <property type="taxonomic scope" value="Eukaryota"/>
</dbReference>
<dbReference type="InterPro" id="IPR001680">
    <property type="entry name" value="WD40_rpt"/>
</dbReference>
<dbReference type="AlphaFoldDB" id="K0KHE1"/>
<gene>
    <name evidence="3" type="ORF">BN7_4204</name>
</gene>
<dbReference type="SMART" id="SM00320">
    <property type="entry name" value="WD40"/>
    <property type="match status" value="2"/>
</dbReference>
<keyword evidence="4" id="KW-1185">Reference proteome</keyword>
<dbReference type="FunCoup" id="K0KHE1">
    <property type="interactions" value="262"/>
</dbReference>
<dbReference type="Pfam" id="PF00400">
    <property type="entry name" value="WD40"/>
    <property type="match status" value="2"/>
</dbReference>
<organism evidence="3 4">
    <name type="scientific">Wickerhamomyces ciferrii (strain ATCC 14091 / BCRC 22168 / CBS 111 / JCM 3599 / NBRC 0793 / NRRL Y-1031 F-60-10)</name>
    <name type="common">Yeast</name>
    <name type="synonym">Pichia ciferrii</name>
    <dbReference type="NCBI Taxonomy" id="1206466"/>
    <lineage>
        <taxon>Eukaryota</taxon>
        <taxon>Fungi</taxon>
        <taxon>Dikarya</taxon>
        <taxon>Ascomycota</taxon>
        <taxon>Saccharomycotina</taxon>
        <taxon>Saccharomycetes</taxon>
        <taxon>Phaffomycetales</taxon>
        <taxon>Wickerhamomycetaceae</taxon>
        <taxon>Wickerhamomyces</taxon>
    </lineage>
</organism>
<dbReference type="InParanoid" id="K0KHE1"/>
<keyword evidence="1" id="KW-0853">WD repeat</keyword>
<sequence>MVHLYSTDPNSPSSREEALLKIDTQIPITDVTWDGFTGKKAFLSNVQGEVKEIDLENGRATNVIGTRHDSGIQALTYIPNSKGILVSGSWDKSIQYLDCRSSNNGSNGSQTAFLTKLPEKVLALDATENNVVVAMTNRLVHIYDIRNPTSPSQIRESSLKYQTRSIKCMPNGKGYAQSSIEGRVAIEYFDPSPKIQAEKYAFKCHRLPCSDVDLVSSVNSLSFHKKFGTMFTAGSDCYVCLWDQKSKKRLRQYPKFDQSVVCLDTDYKDGNSILAIATSDDSFKTSPSIESQIPKPGKSSIFLKYLGDNEGQPKQKQ</sequence>
<keyword evidence="2" id="KW-0677">Repeat</keyword>
<accession>K0KHE1</accession>
<evidence type="ECO:0000256" key="2">
    <source>
        <dbReference type="ARBA" id="ARBA00022737"/>
    </source>
</evidence>
<dbReference type="HOGENOM" id="CLU_038526_0_1_1"/>
<dbReference type="InterPro" id="IPR015943">
    <property type="entry name" value="WD40/YVTN_repeat-like_dom_sf"/>
</dbReference>
<dbReference type="SUPFAM" id="SSF50978">
    <property type="entry name" value="WD40 repeat-like"/>
    <property type="match status" value="1"/>
</dbReference>
<evidence type="ECO:0000256" key="1">
    <source>
        <dbReference type="ARBA" id="ARBA00022574"/>
    </source>
</evidence>
<dbReference type="STRING" id="1206466.K0KHE1"/>
<dbReference type="Proteomes" id="UP000009328">
    <property type="component" value="Unassembled WGS sequence"/>
</dbReference>
<dbReference type="Gene3D" id="2.130.10.10">
    <property type="entry name" value="YVTN repeat-like/Quinoprotein amine dehydrogenase"/>
    <property type="match status" value="1"/>
</dbReference>